<feature type="domain" description="HAMP" evidence="3">
    <location>
        <begin position="274"/>
        <end position="326"/>
    </location>
</feature>
<dbReference type="InterPro" id="IPR029151">
    <property type="entry name" value="Sensor-like_sf"/>
</dbReference>
<keyword evidence="1" id="KW-0472">Membrane</keyword>
<dbReference type="CDD" id="cd06225">
    <property type="entry name" value="HAMP"/>
    <property type="match status" value="1"/>
</dbReference>
<dbReference type="SMART" id="SM00304">
    <property type="entry name" value="HAMP"/>
    <property type="match status" value="1"/>
</dbReference>
<sequence>MFGSISVVGMASTRSIISENLMMEHRVFNTVMDNRIRQRSENAKLLSMDYAFKQSIFSVDNKTLVSIIENLRQRISADFVTLVSLEYNVIADTIQPDLSGKQFMNRDLIENAEDKGEMSSVTIRDGWYYQAETIPILAPDPIAWLVLGFMLNDRTLKDIRNLIFAQISVLEMNSEGRLKIVASTLSGELKKLLTGKLKATNLMKGGSQSIKLSQDEYISLISPLEKKGNTALYVLLQRSMDDELEPYYRLYIRLVVISLIGLLVSFVVSIRISRFVTKPVSTLVYGVRQIENGDYNAHIEVQQKDEFGELSNAFNNMARGLQERDLVHDLLGKVVSPAVAKELLSKKVELGGEEKEVTILFSDIRNFTTLSEKHPPAMILNMLNKYLTVMSEIIERHGGVIDKYIGDAIMALFGAPIGHPDDVDSALRAALDMSEALVVLNEDFHKNNIPTVNIGIGINTDIVVAGNMGSAHRLNYTVIGDGVNLASRLEGLTKTYNANIIISDSTYQKLRGSYKIDQIGEVSVKGKSKPTIVYALTGRTEKESVQASQ</sequence>
<keyword evidence="1" id="KW-0812">Transmembrane</keyword>
<dbReference type="Pfam" id="PF00211">
    <property type="entry name" value="Guanylate_cyc"/>
    <property type="match status" value="1"/>
</dbReference>
<dbReference type="InterPro" id="IPR001054">
    <property type="entry name" value="A/G_cyclase"/>
</dbReference>
<dbReference type="InterPro" id="IPR003660">
    <property type="entry name" value="HAMP_dom"/>
</dbReference>
<dbReference type="CDD" id="cd07302">
    <property type="entry name" value="CHD"/>
    <property type="match status" value="1"/>
</dbReference>
<name>A0ABS6RYQ5_9BACT</name>
<dbReference type="SUPFAM" id="SSF55073">
    <property type="entry name" value="Nucleotide cyclase"/>
    <property type="match status" value="1"/>
</dbReference>
<accession>A0ABS6RYQ5</accession>
<dbReference type="InterPro" id="IPR029150">
    <property type="entry name" value="dCache_3"/>
</dbReference>
<dbReference type="PANTHER" id="PTHR43081:SF1">
    <property type="entry name" value="ADENYLATE CYCLASE, TERMINAL-DIFFERENTIATION SPECIFIC"/>
    <property type="match status" value="1"/>
</dbReference>
<dbReference type="Gene3D" id="3.30.70.1230">
    <property type="entry name" value="Nucleotide cyclase"/>
    <property type="match status" value="1"/>
</dbReference>
<dbReference type="Gene3D" id="6.10.340.10">
    <property type="match status" value="1"/>
</dbReference>
<evidence type="ECO:0000259" key="3">
    <source>
        <dbReference type="PROSITE" id="PS50885"/>
    </source>
</evidence>
<dbReference type="RefSeq" id="WP_218252365.1">
    <property type="nucleotide sequence ID" value="NZ_JABXWD010000144.1"/>
</dbReference>
<dbReference type="Pfam" id="PF14827">
    <property type="entry name" value="dCache_3"/>
    <property type="match status" value="1"/>
</dbReference>
<evidence type="ECO:0000313" key="4">
    <source>
        <dbReference type="EMBL" id="MBV6341736.1"/>
    </source>
</evidence>
<evidence type="ECO:0000259" key="2">
    <source>
        <dbReference type="PROSITE" id="PS50125"/>
    </source>
</evidence>
<dbReference type="SUPFAM" id="SSF103190">
    <property type="entry name" value="Sensory domain-like"/>
    <property type="match status" value="1"/>
</dbReference>
<dbReference type="Proteomes" id="UP001196980">
    <property type="component" value="Unassembled WGS sequence"/>
</dbReference>
<dbReference type="EMBL" id="JABXWD010000144">
    <property type="protein sequence ID" value="MBV6341736.1"/>
    <property type="molecule type" value="Genomic_DNA"/>
</dbReference>
<dbReference type="SMART" id="SM00044">
    <property type="entry name" value="CYCc"/>
    <property type="match status" value="1"/>
</dbReference>
<keyword evidence="1" id="KW-1133">Transmembrane helix</keyword>
<feature type="transmembrane region" description="Helical" evidence="1">
    <location>
        <begin position="250"/>
        <end position="270"/>
    </location>
</feature>
<dbReference type="PROSITE" id="PS50125">
    <property type="entry name" value="GUANYLATE_CYCLASE_2"/>
    <property type="match status" value="1"/>
</dbReference>
<organism evidence="4 5">
    <name type="scientific">Candidatus Magnetobacterium casense</name>
    <dbReference type="NCBI Taxonomy" id="1455061"/>
    <lineage>
        <taxon>Bacteria</taxon>
        <taxon>Pseudomonadati</taxon>
        <taxon>Nitrospirota</taxon>
        <taxon>Thermodesulfovibrionia</taxon>
        <taxon>Thermodesulfovibrionales</taxon>
        <taxon>Candidatus Magnetobacteriaceae</taxon>
        <taxon>Candidatus Magnetobacterium</taxon>
    </lineage>
</organism>
<comment type="caution">
    <text evidence="4">The sequence shown here is derived from an EMBL/GenBank/DDBJ whole genome shotgun (WGS) entry which is preliminary data.</text>
</comment>
<proteinExistence type="predicted"/>
<dbReference type="PANTHER" id="PTHR43081">
    <property type="entry name" value="ADENYLATE CYCLASE, TERMINAL-DIFFERENTIATION SPECIFIC-RELATED"/>
    <property type="match status" value="1"/>
</dbReference>
<evidence type="ECO:0000313" key="5">
    <source>
        <dbReference type="Proteomes" id="UP001196980"/>
    </source>
</evidence>
<dbReference type="InterPro" id="IPR029787">
    <property type="entry name" value="Nucleotide_cyclase"/>
</dbReference>
<protein>
    <submittedName>
        <fullName evidence="4">HAMP domain-containing protein</fullName>
    </submittedName>
</protein>
<dbReference type="PROSITE" id="PS50885">
    <property type="entry name" value="HAMP"/>
    <property type="match status" value="1"/>
</dbReference>
<reference evidence="4 5" key="1">
    <citation type="journal article" date="2020" name="J Geophys Res Biogeosci">
        <title>Magnetotaxis as an Adaptation to Enable Bacterial Shuttling of Microbial Sulfur and Sulfur Cycling Across Aquatic Oxic#Anoxic Interfaces.</title>
        <authorList>
            <person name="Li J."/>
            <person name="Liu P."/>
            <person name="Wang J."/>
            <person name="Roberts A.P."/>
            <person name="Pan Y."/>
        </authorList>
    </citation>
    <scope>NUCLEOTIDE SEQUENCE [LARGE SCALE GENOMIC DNA]</scope>
    <source>
        <strain evidence="4 5">MYR-1_YQ</strain>
    </source>
</reference>
<feature type="domain" description="Guanylate cyclase" evidence="2">
    <location>
        <begin position="358"/>
        <end position="490"/>
    </location>
</feature>
<gene>
    <name evidence="4" type="ORF">HWQ67_09070</name>
</gene>
<dbReference type="SUPFAM" id="SSF158472">
    <property type="entry name" value="HAMP domain-like"/>
    <property type="match status" value="1"/>
</dbReference>
<keyword evidence="5" id="KW-1185">Reference proteome</keyword>
<dbReference type="Pfam" id="PF00672">
    <property type="entry name" value="HAMP"/>
    <property type="match status" value="1"/>
</dbReference>
<evidence type="ECO:0000256" key="1">
    <source>
        <dbReference type="SAM" id="Phobius"/>
    </source>
</evidence>
<dbReference type="InterPro" id="IPR050697">
    <property type="entry name" value="Adenylyl/Guanylyl_Cyclase_3/4"/>
</dbReference>